<dbReference type="Proteomes" id="UP001480082">
    <property type="component" value="Unassembled WGS sequence"/>
</dbReference>
<name>A0ACC6T354_9HYPH</name>
<organism evidence="1 2">
    <name type="scientific">Mesorhizobium australicum</name>
    <dbReference type="NCBI Taxonomy" id="536018"/>
    <lineage>
        <taxon>Bacteria</taxon>
        <taxon>Pseudomonadati</taxon>
        <taxon>Pseudomonadota</taxon>
        <taxon>Alphaproteobacteria</taxon>
        <taxon>Hyphomicrobiales</taxon>
        <taxon>Phyllobacteriaceae</taxon>
        <taxon>Mesorhizobium</taxon>
    </lineage>
</organism>
<sequence>MKQAAIADGPKLTVVDSMLMKRVFYAFAALAVLSIAISFGGKWFGRSIAMAGYTDDATVREVAIGNNVITVPANFIRFEQARRDGVATRLDLYMRYPQMDGYSEASRDDFNHAGTDRNIIFLSFEQEMMSRDMSGRFGPIYSALIVQPGIPGPGGTTVYGFNEKSGYLNEVLVVGKRAGNDPFVARCLSGPSAGESLAPCERDIHVGDDLSLTYRFQREFLGDWQTLDAAIMAKAGRILKTGH</sequence>
<dbReference type="EMBL" id="JAMYRI010000012">
    <property type="protein sequence ID" value="MER9286354.1"/>
    <property type="molecule type" value="Genomic_DNA"/>
</dbReference>
<proteinExistence type="predicted"/>
<protein>
    <submittedName>
        <fullName evidence="1">Uncharacterized protein</fullName>
    </submittedName>
</protein>
<evidence type="ECO:0000313" key="2">
    <source>
        <dbReference type="Proteomes" id="UP001480082"/>
    </source>
</evidence>
<accession>A0ACC6T354</accession>
<evidence type="ECO:0000313" key="1">
    <source>
        <dbReference type="EMBL" id="MER9286354.1"/>
    </source>
</evidence>
<reference evidence="1 2" key="1">
    <citation type="journal article" date="2024" name="Proc. Natl. Acad. Sci. U.S.A.">
        <title>The evolutionary genomics of adaptation to stress in wild rhizobium bacteria.</title>
        <authorList>
            <person name="Kehlet-Delgado H."/>
            <person name="Montoya A.P."/>
            <person name="Jensen K.T."/>
            <person name="Wendlandt C.E."/>
            <person name="Dexheimer C."/>
            <person name="Roberts M."/>
            <person name="Torres Martinez L."/>
            <person name="Friesen M.L."/>
            <person name="Griffitts J.S."/>
            <person name="Porter S.S."/>
        </authorList>
    </citation>
    <scope>NUCLEOTIDE SEQUENCE [LARGE SCALE GENOMIC DNA]</scope>
    <source>
        <strain evidence="1 2">M0468</strain>
    </source>
</reference>
<gene>
    <name evidence="1" type="ORF">NKI81_20715</name>
</gene>
<keyword evidence="2" id="KW-1185">Reference proteome</keyword>
<comment type="caution">
    <text evidence="1">The sequence shown here is derived from an EMBL/GenBank/DDBJ whole genome shotgun (WGS) entry which is preliminary data.</text>
</comment>